<reference evidence="13" key="1">
    <citation type="journal article" date="2012" name="Mol. Plant Microbe Interact.">
        <title>A highly conserved effector in Fusarium oxysporum is required for full virulence on Arabidopsis.</title>
        <authorList>
            <person name="Thatcher L.F."/>
            <person name="Gardiner D.M."/>
            <person name="Kazan K."/>
            <person name="Manners J."/>
        </authorList>
    </citation>
    <scope>NUCLEOTIDE SEQUENCE [LARGE SCALE GENOMIC DNA]</scope>
    <source>
        <strain evidence="13">Fo5176</strain>
    </source>
</reference>
<accession>A0A0D2Y2L1</accession>
<name>A0A0D2Y2L1_FUSOF</name>
<keyword evidence="8" id="KW-0594">Phospholipid biosynthesis</keyword>
<dbReference type="InterPro" id="IPR000462">
    <property type="entry name" value="CDP-OH_P_trans"/>
</dbReference>
<dbReference type="GO" id="GO:0016020">
    <property type="term" value="C:membrane"/>
    <property type="evidence" value="ECO:0007669"/>
    <property type="project" value="UniProtKB-SubCell"/>
</dbReference>
<keyword evidence="3 10" id="KW-0808">Transferase</keyword>
<keyword evidence="7" id="KW-0472">Membrane</keyword>
<evidence type="ECO:0000256" key="3">
    <source>
        <dbReference type="ARBA" id="ARBA00022679"/>
    </source>
</evidence>
<evidence type="ECO:0000256" key="9">
    <source>
        <dbReference type="ARBA" id="ARBA00023264"/>
    </source>
</evidence>
<evidence type="ECO:0000256" key="1">
    <source>
        <dbReference type="ARBA" id="ARBA00004141"/>
    </source>
</evidence>
<protein>
    <recommendedName>
        <fullName evidence="14">CDP-diacylglycerol-glycerol-3-phosphate 3-phosphatidyltransferase</fullName>
    </recommendedName>
</protein>
<dbReference type="EnsemblFungi" id="FOXG_10508T0">
    <property type="protein sequence ID" value="FOXG_10508P0"/>
    <property type="gene ID" value="FOXG_10508"/>
</dbReference>
<evidence type="ECO:0000256" key="8">
    <source>
        <dbReference type="ARBA" id="ARBA00023209"/>
    </source>
</evidence>
<evidence type="ECO:0000256" key="5">
    <source>
        <dbReference type="ARBA" id="ARBA00022989"/>
    </source>
</evidence>
<dbReference type="GO" id="GO:0005739">
    <property type="term" value="C:mitochondrion"/>
    <property type="evidence" value="ECO:0007669"/>
    <property type="project" value="TreeGrafter"/>
</dbReference>
<dbReference type="STRING" id="426428.A0A0D2Y2L1"/>
<dbReference type="PANTHER" id="PTHR14269">
    <property type="entry name" value="CDP-DIACYLGLYCEROL--GLYCEROL-3-PHOSPHATE 3-PHOSPHATIDYLTRANSFERASE-RELATED"/>
    <property type="match status" value="1"/>
</dbReference>
<evidence type="ECO:0000313" key="12">
    <source>
        <dbReference type="EnsemblFungi" id="FOXG_10508P0"/>
    </source>
</evidence>
<reference evidence="12" key="2">
    <citation type="submission" date="2025-08" db="UniProtKB">
        <authorList>
            <consortium name="EnsemblFungi"/>
        </authorList>
    </citation>
    <scope>IDENTIFICATION</scope>
    <source>
        <strain evidence="12">4287 / CBS 123668 / FGSC 9935 / NRRL 34936</strain>
    </source>
</reference>
<dbReference type="GO" id="GO:0043337">
    <property type="term" value="F:cardiolipin synthase (CMP-forming)"/>
    <property type="evidence" value="ECO:0007669"/>
    <property type="project" value="TreeGrafter"/>
</dbReference>
<evidence type="ECO:0000256" key="11">
    <source>
        <dbReference type="SAM" id="MobiDB-lite"/>
    </source>
</evidence>
<sequence>MSLSARLAWRATTSCTARSIPALVRSAPRPTIASTPRCLFFTKAQSWLDHKPQQKGLEKKPVGSRPVIQHDNDTNPPRPAAVLHEDIYTLPNILTFTRLVAAPVIGYLVLHDQHAWAVGLFAYAGVTDLLDGWIARRWDSKTVVGTVIDPMADKTLMTILTICLAAKGALPTEVRPTTISKYNTFLQLALVGVTTAAPLLSTDLSSALTVMHKNP</sequence>
<feature type="compositionally biased region" description="Basic and acidic residues" evidence="11">
    <location>
        <begin position="52"/>
        <end position="61"/>
    </location>
</feature>
<dbReference type="Pfam" id="PF01066">
    <property type="entry name" value="CDP-OH_P_transf"/>
    <property type="match status" value="1"/>
</dbReference>
<evidence type="ECO:0000256" key="2">
    <source>
        <dbReference type="ARBA" id="ARBA00022516"/>
    </source>
</evidence>
<comment type="subcellular location">
    <subcellularLocation>
        <location evidence="1">Membrane</location>
        <topology evidence="1">Multi-pass membrane protein</topology>
    </subcellularLocation>
</comment>
<dbReference type="AlphaFoldDB" id="A0A0D2Y2L1"/>
<keyword evidence="9" id="KW-1208">Phospholipid metabolism</keyword>
<keyword evidence="4" id="KW-0812">Transmembrane</keyword>
<dbReference type="PROSITE" id="PS00379">
    <property type="entry name" value="CDP_ALCOHOL_P_TRANSF"/>
    <property type="match status" value="1"/>
</dbReference>
<dbReference type="PANTHER" id="PTHR14269:SF60">
    <property type="entry name" value="CARDIOLIPIN SYNTHASE (CMP-FORMING)"/>
    <property type="match status" value="1"/>
</dbReference>
<evidence type="ECO:0000256" key="7">
    <source>
        <dbReference type="ARBA" id="ARBA00023136"/>
    </source>
</evidence>
<comment type="similarity">
    <text evidence="10">Belongs to the CDP-alcohol phosphatidyltransferase class-I family.</text>
</comment>
<organism evidence="12 13">
    <name type="scientific">Fusarium oxysporum (strain Fo5176)</name>
    <name type="common">Fusarium vascular wilt</name>
    <dbReference type="NCBI Taxonomy" id="660025"/>
    <lineage>
        <taxon>Eukaryota</taxon>
        <taxon>Fungi</taxon>
        <taxon>Dikarya</taxon>
        <taxon>Ascomycota</taxon>
        <taxon>Pezizomycotina</taxon>
        <taxon>Sordariomycetes</taxon>
        <taxon>Hypocreomycetidae</taxon>
        <taxon>Hypocreales</taxon>
        <taxon>Nectriaceae</taxon>
        <taxon>Fusarium</taxon>
        <taxon>Fusarium oxysporum species complex</taxon>
    </lineage>
</organism>
<keyword evidence="5" id="KW-1133">Transmembrane helix</keyword>
<keyword evidence="2" id="KW-0444">Lipid biosynthesis</keyword>
<evidence type="ECO:0008006" key="14">
    <source>
        <dbReference type="Google" id="ProtNLM"/>
    </source>
</evidence>
<proteinExistence type="inferred from homology"/>
<evidence type="ECO:0000256" key="6">
    <source>
        <dbReference type="ARBA" id="ARBA00023098"/>
    </source>
</evidence>
<dbReference type="InterPro" id="IPR048254">
    <property type="entry name" value="CDP_ALCOHOL_P_TRANSF_CS"/>
</dbReference>
<keyword evidence="6" id="KW-0443">Lipid metabolism</keyword>
<feature type="region of interest" description="Disordered" evidence="11">
    <location>
        <begin position="52"/>
        <end position="76"/>
    </location>
</feature>
<dbReference type="GO" id="GO:0032049">
    <property type="term" value="P:cardiolipin biosynthetic process"/>
    <property type="evidence" value="ECO:0007669"/>
    <property type="project" value="TreeGrafter"/>
</dbReference>
<dbReference type="Proteomes" id="UP000002489">
    <property type="component" value="Unassembled WGS sequence"/>
</dbReference>
<dbReference type="Gene3D" id="1.20.120.1760">
    <property type="match status" value="1"/>
</dbReference>
<evidence type="ECO:0000256" key="4">
    <source>
        <dbReference type="ARBA" id="ARBA00022692"/>
    </source>
</evidence>
<dbReference type="InterPro" id="IPR043130">
    <property type="entry name" value="CDP-OH_PTrfase_TM_dom"/>
</dbReference>
<dbReference type="InterPro" id="IPR050324">
    <property type="entry name" value="CDP-alcohol_PTase-I"/>
</dbReference>
<evidence type="ECO:0000313" key="13">
    <source>
        <dbReference type="Proteomes" id="UP000002489"/>
    </source>
</evidence>
<evidence type="ECO:0000256" key="10">
    <source>
        <dbReference type="RuleBase" id="RU003750"/>
    </source>
</evidence>